<name>A0A3L4X7L5_ECOLX</name>
<evidence type="ECO:0000313" key="6">
    <source>
        <dbReference type="EMBL" id="EFC9748449.1"/>
    </source>
</evidence>
<evidence type="ECO:0000256" key="1">
    <source>
        <dbReference type="ARBA" id="ARBA00008857"/>
    </source>
</evidence>
<dbReference type="PANTHER" id="PTHR30629:SF2">
    <property type="entry name" value="PROPHAGE INTEGRASE INTS-RELATED"/>
    <property type="match status" value="1"/>
</dbReference>
<proteinExistence type="inferred from homology"/>
<evidence type="ECO:0000256" key="5">
    <source>
        <dbReference type="PROSITE-ProRule" id="PRU01248"/>
    </source>
</evidence>
<dbReference type="Proteomes" id="UP000532204">
    <property type="component" value="Unassembled WGS sequence"/>
</dbReference>
<dbReference type="EMBL" id="AASEBA010000005">
    <property type="protein sequence ID" value="EFC9748449.1"/>
    <property type="molecule type" value="Genomic_DNA"/>
</dbReference>
<dbReference type="Pfam" id="PF13356">
    <property type="entry name" value="Arm-DNA-bind_3"/>
    <property type="match status" value="1"/>
</dbReference>
<dbReference type="InterPro" id="IPR010998">
    <property type="entry name" value="Integrase_recombinase_N"/>
</dbReference>
<dbReference type="InterPro" id="IPR002104">
    <property type="entry name" value="Integrase_catalytic"/>
</dbReference>
<dbReference type="InterPro" id="IPR038488">
    <property type="entry name" value="Integrase_DNA-bd_sf"/>
</dbReference>
<evidence type="ECO:0000313" key="7">
    <source>
        <dbReference type="Proteomes" id="UP000532204"/>
    </source>
</evidence>
<accession>A0A3L4X7L5</accession>
<dbReference type="InterPro" id="IPR053876">
    <property type="entry name" value="Phage_int_M"/>
</dbReference>
<dbReference type="InterPro" id="IPR044068">
    <property type="entry name" value="CB"/>
</dbReference>
<organism evidence="6 7">
    <name type="scientific">Escherichia coli</name>
    <dbReference type="NCBI Taxonomy" id="562"/>
    <lineage>
        <taxon>Bacteria</taxon>
        <taxon>Pseudomonadati</taxon>
        <taxon>Pseudomonadota</taxon>
        <taxon>Gammaproteobacteria</taxon>
        <taxon>Enterobacterales</taxon>
        <taxon>Enterobacteriaceae</taxon>
        <taxon>Escherichia</taxon>
    </lineage>
</organism>
<dbReference type="InterPro" id="IPR013762">
    <property type="entry name" value="Integrase-like_cat_sf"/>
</dbReference>
<dbReference type="InterPro" id="IPR011010">
    <property type="entry name" value="DNA_brk_join_enz"/>
</dbReference>
<dbReference type="InterPro" id="IPR050808">
    <property type="entry name" value="Phage_Integrase"/>
</dbReference>
<dbReference type="RefSeq" id="WP_103026214.1">
    <property type="nucleotide sequence ID" value="NZ_CP172185.1"/>
</dbReference>
<dbReference type="PROSITE" id="PS51900">
    <property type="entry name" value="CB"/>
    <property type="match status" value="1"/>
</dbReference>
<dbReference type="GO" id="GO:0006310">
    <property type="term" value="P:DNA recombination"/>
    <property type="evidence" value="ECO:0007669"/>
    <property type="project" value="UniProtKB-KW"/>
</dbReference>
<dbReference type="Pfam" id="PF22022">
    <property type="entry name" value="Phage_int_M"/>
    <property type="match status" value="1"/>
</dbReference>
<dbReference type="PANTHER" id="PTHR30629">
    <property type="entry name" value="PROPHAGE INTEGRASE"/>
    <property type="match status" value="1"/>
</dbReference>
<dbReference type="GO" id="GO:0003677">
    <property type="term" value="F:DNA binding"/>
    <property type="evidence" value="ECO:0007669"/>
    <property type="project" value="UniProtKB-UniRule"/>
</dbReference>
<dbReference type="InterPro" id="IPR025166">
    <property type="entry name" value="Integrase_DNA_bind_dom"/>
</dbReference>
<comment type="caution">
    <text evidence="6">The sequence shown here is derived from an EMBL/GenBank/DDBJ whole genome shotgun (WGS) entry which is preliminary data.</text>
</comment>
<dbReference type="Gene3D" id="3.30.160.390">
    <property type="entry name" value="Integrase, DNA-binding domain"/>
    <property type="match status" value="1"/>
</dbReference>
<dbReference type="PROSITE" id="PS51898">
    <property type="entry name" value="TYR_RECOMBINASE"/>
    <property type="match status" value="1"/>
</dbReference>
<keyword evidence="4" id="KW-0233">DNA recombination</keyword>
<keyword evidence="2" id="KW-0229">DNA integration</keyword>
<comment type="similarity">
    <text evidence="1">Belongs to the 'phage' integrase family.</text>
</comment>
<evidence type="ECO:0000256" key="2">
    <source>
        <dbReference type="ARBA" id="ARBA00022908"/>
    </source>
</evidence>
<protein>
    <submittedName>
        <fullName evidence="6">DUF4102 domain-containing protein</fullName>
    </submittedName>
</protein>
<evidence type="ECO:0000256" key="4">
    <source>
        <dbReference type="ARBA" id="ARBA00023172"/>
    </source>
</evidence>
<gene>
    <name evidence="6" type="ORF">E6D34_03950</name>
</gene>
<dbReference type="SUPFAM" id="SSF56349">
    <property type="entry name" value="DNA breaking-rejoining enzymes"/>
    <property type="match status" value="1"/>
</dbReference>
<dbReference type="CDD" id="cd00801">
    <property type="entry name" value="INT_P4_C"/>
    <property type="match status" value="1"/>
</dbReference>
<evidence type="ECO:0000256" key="3">
    <source>
        <dbReference type="ARBA" id="ARBA00023125"/>
    </source>
</evidence>
<dbReference type="Pfam" id="PF00589">
    <property type="entry name" value="Phage_integrase"/>
    <property type="match status" value="1"/>
</dbReference>
<sequence>MALTARQVETARPKDKDYKLSDERGLYLLVKTTGARYWRLKYRTAGKEKKLSLGVYPDVSLAEARTRRDDARKIISEGGDPGEKKRREKLSQKISVTNTFHALAMEWHHHKSLSWSDSYARSVLEALDKDVFPYLSNRSVTDILPLEMLEILRRIEKRGSLEKLRKVRQYCNQIFRYAIATGRATVNPASELTSTLAAPKTAHFPHLRADELPVFLRKLADYHGSPVTRMATSLLMLTGLRTIELRLAEWSEIDSDNALWHIPEERMKMRRHHIVPLSRQAISLLQELHRFTGQYRLIFPGRCDVNKPMSEASINMVLKRIGYDGRATGHGFRHTMSTILHEQGFNSAWIEMQLAHVDKNSIRGTYNHALYLDGRREMMQWYADYIDSLMEKNVQTK</sequence>
<reference evidence="6 7" key="1">
    <citation type="submission" date="2019-05" db="EMBL/GenBank/DDBJ databases">
        <authorList>
            <consortium name="NARMS: The National Antimicrobial Resistance Monitoring System"/>
        </authorList>
    </citation>
    <scope>NUCLEOTIDE SEQUENCE [LARGE SCALE GENOMIC DNA]</scope>
    <source>
        <strain evidence="6 7">CVM N18EC122</strain>
    </source>
</reference>
<keyword evidence="3 5" id="KW-0238">DNA-binding</keyword>
<dbReference type="Gene3D" id="1.10.150.130">
    <property type="match status" value="1"/>
</dbReference>
<dbReference type="Gene3D" id="1.10.443.10">
    <property type="entry name" value="Intergrase catalytic core"/>
    <property type="match status" value="1"/>
</dbReference>
<dbReference type="AlphaFoldDB" id="A0A3L4X7L5"/>
<dbReference type="GO" id="GO:0015074">
    <property type="term" value="P:DNA integration"/>
    <property type="evidence" value="ECO:0007669"/>
    <property type="project" value="UniProtKB-KW"/>
</dbReference>